<dbReference type="EMBL" id="BKCJ010000198">
    <property type="protein sequence ID" value="GEU30883.1"/>
    <property type="molecule type" value="Genomic_DNA"/>
</dbReference>
<sequence>FEQTQPPQSPVVHPPPQETSIEISHDQENVINSVKTFLRKFNRYSFFETPKVLLLAWDRVSEIMDAFDNKQYKLKDVQELFRKLLDDLQNIHEELAEFINSPSWNRPAVYDDDDDDVDYNIAITPVLPTEEPDNSLSMGDENLDTIPAKESNEVIKSSVENLVPIPSEFKGIPGTLCDEHLVNNPTPFEAKDQFEIVINSNNDFSSSDDDSLYYENIEYVEASPHDSEFVSLEVKNKRENDKIGTKPDQIKKKREAWRSREKSRVVSVDRARKTEENAKRMVKNANTVEKLLKF</sequence>
<name>A0A6L2J1K4_TANCI</name>
<proteinExistence type="predicted"/>
<evidence type="ECO:0000313" key="2">
    <source>
        <dbReference type="EMBL" id="GEU30883.1"/>
    </source>
</evidence>
<protein>
    <submittedName>
        <fullName evidence="2">Uncharacterized protein</fullName>
    </submittedName>
</protein>
<dbReference type="AlphaFoldDB" id="A0A6L2J1K4"/>
<reference evidence="2" key="1">
    <citation type="journal article" date="2019" name="Sci. Rep.">
        <title>Draft genome of Tanacetum cinerariifolium, the natural source of mosquito coil.</title>
        <authorList>
            <person name="Yamashiro T."/>
            <person name="Shiraishi A."/>
            <person name="Satake H."/>
            <person name="Nakayama K."/>
        </authorList>
    </citation>
    <scope>NUCLEOTIDE SEQUENCE</scope>
</reference>
<feature type="non-terminal residue" evidence="2">
    <location>
        <position position="1"/>
    </location>
</feature>
<feature type="region of interest" description="Disordered" evidence="1">
    <location>
        <begin position="240"/>
        <end position="260"/>
    </location>
</feature>
<evidence type="ECO:0000256" key="1">
    <source>
        <dbReference type="SAM" id="MobiDB-lite"/>
    </source>
</evidence>
<accession>A0A6L2J1K4</accession>
<organism evidence="2">
    <name type="scientific">Tanacetum cinerariifolium</name>
    <name type="common">Dalmatian daisy</name>
    <name type="synonym">Chrysanthemum cinerariifolium</name>
    <dbReference type="NCBI Taxonomy" id="118510"/>
    <lineage>
        <taxon>Eukaryota</taxon>
        <taxon>Viridiplantae</taxon>
        <taxon>Streptophyta</taxon>
        <taxon>Embryophyta</taxon>
        <taxon>Tracheophyta</taxon>
        <taxon>Spermatophyta</taxon>
        <taxon>Magnoliopsida</taxon>
        <taxon>eudicotyledons</taxon>
        <taxon>Gunneridae</taxon>
        <taxon>Pentapetalae</taxon>
        <taxon>asterids</taxon>
        <taxon>campanulids</taxon>
        <taxon>Asterales</taxon>
        <taxon>Asteraceae</taxon>
        <taxon>Asteroideae</taxon>
        <taxon>Anthemideae</taxon>
        <taxon>Anthemidinae</taxon>
        <taxon>Tanacetum</taxon>
    </lineage>
</organism>
<gene>
    <name evidence="2" type="ORF">Tci_002861</name>
</gene>
<comment type="caution">
    <text evidence="2">The sequence shown here is derived from an EMBL/GenBank/DDBJ whole genome shotgun (WGS) entry which is preliminary data.</text>
</comment>